<accession>A0A0G4N4I2</accession>
<dbReference type="GO" id="GO:0032543">
    <property type="term" value="P:mitochondrial translation"/>
    <property type="evidence" value="ECO:0007669"/>
    <property type="project" value="InterPro"/>
</dbReference>
<reference evidence="9" key="1">
    <citation type="submission" date="2015-05" db="EMBL/GenBank/DDBJ databases">
        <authorList>
            <person name="Fogelqvist Johan"/>
        </authorList>
    </citation>
    <scope>NUCLEOTIDE SEQUENCE [LARGE SCALE GENOMIC DNA]</scope>
</reference>
<dbReference type="Proteomes" id="UP000045706">
    <property type="component" value="Unassembled WGS sequence"/>
</dbReference>
<evidence type="ECO:0000256" key="5">
    <source>
        <dbReference type="ARBA" id="ARBA00023274"/>
    </source>
</evidence>
<dbReference type="Pfam" id="PF05047">
    <property type="entry name" value="L51_S25_CI-B8"/>
    <property type="match status" value="1"/>
</dbReference>
<dbReference type="GO" id="GO:0005762">
    <property type="term" value="C:mitochondrial large ribosomal subunit"/>
    <property type="evidence" value="ECO:0007669"/>
    <property type="project" value="TreeGrafter"/>
</dbReference>
<dbReference type="PANTHER" id="PTHR21396:SF2">
    <property type="entry name" value="LARGE RIBOSOMAL SUBUNIT PROTEIN ML43"/>
    <property type="match status" value="1"/>
</dbReference>
<keyword evidence="5" id="KW-0687">Ribonucleoprotein</keyword>
<evidence type="ECO:0000256" key="2">
    <source>
        <dbReference type="ARBA" id="ARBA00006073"/>
    </source>
</evidence>
<evidence type="ECO:0000256" key="3">
    <source>
        <dbReference type="ARBA" id="ARBA00022980"/>
    </source>
</evidence>
<sequence length="181" mass="20064">MPTRMVRGRIVLGEEEPAEDAAPGYVVCKEGDVLDSRQTRLLKLFGICMSEFHVELIAYWSAATGECKKLEFHFCDWAGSSKGMNGFIKSQLPKFAAAHPQIEISVSPRPAKHPTIVGHYINGNSRSLLVKNMQPMEILRAAESMRDTNGEKLRRANKPVTSINPSVRGIWSPYHGNGEAV</sequence>
<comment type="similarity">
    <text evidence="2">Belongs to the mitochondrion-specific ribosomal protein mL43 family.</text>
</comment>
<organism evidence="8 9">
    <name type="scientific">Verticillium longisporum</name>
    <name type="common">Verticillium dahliae var. longisporum</name>
    <dbReference type="NCBI Taxonomy" id="100787"/>
    <lineage>
        <taxon>Eukaryota</taxon>
        <taxon>Fungi</taxon>
        <taxon>Dikarya</taxon>
        <taxon>Ascomycota</taxon>
        <taxon>Pezizomycotina</taxon>
        <taxon>Sordariomycetes</taxon>
        <taxon>Hypocreomycetidae</taxon>
        <taxon>Glomerellales</taxon>
        <taxon>Plectosphaerellaceae</taxon>
        <taxon>Verticillium</taxon>
    </lineage>
</organism>
<dbReference type="SUPFAM" id="SSF52833">
    <property type="entry name" value="Thioredoxin-like"/>
    <property type="match status" value="1"/>
</dbReference>
<dbReference type="AlphaFoldDB" id="A0A0G4N4I2"/>
<evidence type="ECO:0000313" key="9">
    <source>
        <dbReference type="Proteomes" id="UP000045706"/>
    </source>
</evidence>
<name>A0A0G4N4I2_VERLO</name>
<protein>
    <recommendedName>
        <fullName evidence="6">Large ribosomal subunit protein mL43</fullName>
    </recommendedName>
</protein>
<keyword evidence="4" id="KW-0496">Mitochondrion</keyword>
<feature type="domain" description="Ribosomal protein/NADH dehydrogenase" evidence="7">
    <location>
        <begin position="76"/>
        <end position="149"/>
    </location>
</feature>
<dbReference type="SMART" id="SM00916">
    <property type="entry name" value="L51_S25_CI-B8"/>
    <property type="match status" value="1"/>
</dbReference>
<evidence type="ECO:0000313" key="8">
    <source>
        <dbReference type="EMBL" id="CRK41347.1"/>
    </source>
</evidence>
<dbReference type="InterPro" id="IPR036249">
    <property type="entry name" value="Thioredoxin-like_sf"/>
</dbReference>
<evidence type="ECO:0000259" key="7">
    <source>
        <dbReference type="SMART" id="SM00916"/>
    </source>
</evidence>
<evidence type="ECO:0000256" key="6">
    <source>
        <dbReference type="ARBA" id="ARBA00035188"/>
    </source>
</evidence>
<keyword evidence="3" id="KW-0689">Ribosomal protein</keyword>
<dbReference type="Pfam" id="PF17777">
    <property type="entry name" value="RL10P_insert"/>
    <property type="match status" value="1"/>
</dbReference>
<proteinExistence type="inferred from homology"/>
<comment type="subcellular location">
    <subcellularLocation>
        <location evidence="1">Mitochondrion</location>
    </subcellularLocation>
</comment>
<dbReference type="InterPro" id="IPR040637">
    <property type="entry name" value="Ribosomal_uL10-like_insert"/>
</dbReference>
<gene>
    <name evidence="8" type="ORF">BN1723_005088</name>
</gene>
<dbReference type="PANTHER" id="PTHR21396">
    <property type="entry name" value="39S RIBOSOMAL PROTEIN L43"/>
    <property type="match status" value="1"/>
</dbReference>
<dbReference type="Gene3D" id="3.40.30.10">
    <property type="entry name" value="Glutaredoxin"/>
    <property type="match status" value="1"/>
</dbReference>
<dbReference type="Gene3D" id="3.90.105.20">
    <property type="match status" value="1"/>
</dbReference>
<dbReference type="InterPro" id="IPR007741">
    <property type="entry name" value="Ribosomal_mL43/mS25/NADH_DH"/>
</dbReference>
<evidence type="ECO:0000256" key="1">
    <source>
        <dbReference type="ARBA" id="ARBA00004173"/>
    </source>
</evidence>
<dbReference type="GO" id="GO:0003735">
    <property type="term" value="F:structural constituent of ribosome"/>
    <property type="evidence" value="ECO:0007669"/>
    <property type="project" value="InterPro"/>
</dbReference>
<dbReference type="InterPro" id="IPR039927">
    <property type="entry name" value="Ribosomal_mL43"/>
</dbReference>
<dbReference type="EMBL" id="CVQI01032496">
    <property type="protein sequence ID" value="CRK41347.1"/>
    <property type="molecule type" value="Genomic_DNA"/>
</dbReference>
<dbReference type="InterPro" id="IPR043164">
    <property type="entry name" value="Ribosomal_uL10-like_insert_sf"/>
</dbReference>
<evidence type="ECO:0000256" key="4">
    <source>
        <dbReference type="ARBA" id="ARBA00023128"/>
    </source>
</evidence>